<name>A0A1H8GZ26_9RHOB</name>
<evidence type="ECO:0000256" key="1">
    <source>
        <dbReference type="ARBA" id="ARBA00023251"/>
    </source>
</evidence>
<dbReference type="Proteomes" id="UP000199054">
    <property type="component" value="Unassembled WGS sequence"/>
</dbReference>
<dbReference type="RefSeq" id="WP_090611219.1">
    <property type="nucleotide sequence ID" value="NZ_CP067124.1"/>
</dbReference>
<dbReference type="Pfam" id="PF19581">
    <property type="entry name" value="Glyoxalase_7"/>
    <property type="match status" value="1"/>
</dbReference>
<dbReference type="OrthoDB" id="9803104at2"/>
<keyword evidence="1" id="KW-0046">Antibiotic resistance</keyword>
<dbReference type="InterPro" id="IPR029068">
    <property type="entry name" value="Glyas_Bleomycin-R_OHBP_Dase"/>
</dbReference>
<dbReference type="EMBL" id="FODE01000008">
    <property type="protein sequence ID" value="SEN48747.1"/>
    <property type="molecule type" value="Genomic_DNA"/>
</dbReference>
<protein>
    <recommendedName>
        <fullName evidence="2">Glyoxalase-related protein domain-containing protein</fullName>
    </recommendedName>
</protein>
<dbReference type="STRING" id="34002.SAMN04489859_10088"/>
<organism evidence="3 4">
    <name type="scientific">Paracoccus alcaliphilus</name>
    <dbReference type="NCBI Taxonomy" id="34002"/>
    <lineage>
        <taxon>Bacteria</taxon>
        <taxon>Pseudomonadati</taxon>
        <taxon>Pseudomonadota</taxon>
        <taxon>Alphaproteobacteria</taxon>
        <taxon>Rhodobacterales</taxon>
        <taxon>Paracoccaceae</taxon>
        <taxon>Paracoccus</taxon>
    </lineage>
</organism>
<dbReference type="CDD" id="cd08349">
    <property type="entry name" value="BLMA_like"/>
    <property type="match status" value="1"/>
</dbReference>
<dbReference type="InterPro" id="IPR045517">
    <property type="entry name" value="Glyoxalase_8"/>
</dbReference>
<evidence type="ECO:0000313" key="4">
    <source>
        <dbReference type="Proteomes" id="UP000199054"/>
    </source>
</evidence>
<keyword evidence="4" id="KW-1185">Reference proteome</keyword>
<evidence type="ECO:0000313" key="3">
    <source>
        <dbReference type="EMBL" id="SEN48747.1"/>
    </source>
</evidence>
<dbReference type="SUPFAM" id="SSF54593">
    <property type="entry name" value="Glyoxalase/Bleomycin resistance protein/Dihydroxybiphenyl dioxygenase"/>
    <property type="match status" value="1"/>
</dbReference>
<sequence length="187" mass="20818">MVTIDQAKAMAKHLRNQLAAEDIPRSHSACLEITARQLGFRDWNTAAAQLPETGTGPSFTRAIPILRIFDEAKAREFYLDFLGFTVEFEHRFGTGMPLYMGVIRAGLILHLSAHHGDATPGSTVFVPMTGIKGFHRELLDTHYGYNRPGLERAPWGQQVEVHDPFGNRIRFCEYHIGDEAPDAAKGG</sequence>
<accession>A0A1H8GZ26</accession>
<dbReference type="Pfam" id="PF20066">
    <property type="entry name" value="Glyoxalase_8"/>
    <property type="match status" value="1"/>
</dbReference>
<dbReference type="InterPro" id="IPR000335">
    <property type="entry name" value="Bleomycin-R"/>
</dbReference>
<feature type="domain" description="Glyoxalase-related protein" evidence="2">
    <location>
        <begin position="3"/>
        <end position="52"/>
    </location>
</feature>
<dbReference type="GO" id="GO:0046677">
    <property type="term" value="P:response to antibiotic"/>
    <property type="evidence" value="ECO:0007669"/>
    <property type="project" value="UniProtKB-KW"/>
</dbReference>
<gene>
    <name evidence="3" type="ORF">SAMN04489859_10088</name>
</gene>
<proteinExistence type="predicted"/>
<reference evidence="3 4" key="1">
    <citation type="submission" date="2016-10" db="EMBL/GenBank/DDBJ databases">
        <authorList>
            <person name="de Groot N.N."/>
        </authorList>
    </citation>
    <scope>NUCLEOTIDE SEQUENCE [LARGE SCALE GENOMIC DNA]</scope>
    <source>
        <strain evidence="3 4">DSM 8512</strain>
    </source>
</reference>
<dbReference type="Gene3D" id="3.10.180.10">
    <property type="entry name" value="2,3-Dihydroxybiphenyl 1,2-Dioxygenase, domain 1"/>
    <property type="match status" value="1"/>
</dbReference>
<evidence type="ECO:0000259" key="2">
    <source>
        <dbReference type="Pfam" id="PF20066"/>
    </source>
</evidence>
<dbReference type="AlphaFoldDB" id="A0A1H8GZ26"/>